<protein>
    <submittedName>
        <fullName evidence="2">Uncharacterized protein</fullName>
    </submittedName>
</protein>
<evidence type="ECO:0000313" key="3">
    <source>
        <dbReference type="Proteomes" id="UP000693970"/>
    </source>
</evidence>
<reference evidence="2" key="2">
    <citation type="submission" date="2021-04" db="EMBL/GenBank/DDBJ databases">
        <authorList>
            <person name="Podell S."/>
        </authorList>
    </citation>
    <scope>NUCLEOTIDE SEQUENCE</scope>
    <source>
        <strain evidence="2">Hildebrandi</strain>
    </source>
</reference>
<name>A0A9K3Q972_9STRA</name>
<feature type="region of interest" description="Disordered" evidence="1">
    <location>
        <begin position="155"/>
        <end position="190"/>
    </location>
</feature>
<accession>A0A9K3Q972</accession>
<sequence>MRHEETSPSRKKYSPVEMSKLCHETKVREAQGQPFHYLSEDDSVQVDSGKVTLPVSNFSQLQQELEGKLQLPSLNLFRWQEIVEKDQNPIVISHATVPQQEEKDPFLSHNRWENDYEEHDFYSHPASRNPRNNQRWVSQTSQLEKQTPVEIIEHLAPQHEQGRVVDEIPTPPRRQDSNPCSLYLSDDHCF</sequence>
<dbReference type="AlphaFoldDB" id="A0A9K3Q972"/>
<evidence type="ECO:0000256" key="1">
    <source>
        <dbReference type="SAM" id="MobiDB-lite"/>
    </source>
</evidence>
<feature type="compositionally biased region" description="Basic and acidic residues" evidence="1">
    <location>
        <begin position="155"/>
        <end position="166"/>
    </location>
</feature>
<feature type="region of interest" description="Disordered" evidence="1">
    <location>
        <begin position="121"/>
        <end position="142"/>
    </location>
</feature>
<feature type="compositionally biased region" description="Polar residues" evidence="1">
    <location>
        <begin position="129"/>
        <end position="142"/>
    </location>
</feature>
<proteinExistence type="predicted"/>
<reference evidence="2" key="1">
    <citation type="journal article" date="2021" name="Sci. Rep.">
        <title>Diploid genomic architecture of Nitzschia inconspicua, an elite biomass production diatom.</title>
        <authorList>
            <person name="Oliver A."/>
            <person name="Podell S."/>
            <person name="Pinowska A."/>
            <person name="Traller J.C."/>
            <person name="Smith S.R."/>
            <person name="McClure R."/>
            <person name="Beliaev A."/>
            <person name="Bohutskyi P."/>
            <person name="Hill E.A."/>
            <person name="Rabines A."/>
            <person name="Zheng H."/>
            <person name="Allen L.Z."/>
            <person name="Kuo A."/>
            <person name="Grigoriev I.V."/>
            <person name="Allen A.E."/>
            <person name="Hazlebeck D."/>
            <person name="Allen E.E."/>
        </authorList>
    </citation>
    <scope>NUCLEOTIDE SEQUENCE</scope>
    <source>
        <strain evidence="2">Hildebrandi</strain>
    </source>
</reference>
<dbReference type="EMBL" id="JAGRRH010000001">
    <property type="protein sequence ID" value="KAG7374920.1"/>
    <property type="molecule type" value="Genomic_DNA"/>
</dbReference>
<keyword evidence="3" id="KW-1185">Reference proteome</keyword>
<gene>
    <name evidence="2" type="ORF">IV203_014015</name>
</gene>
<dbReference type="Proteomes" id="UP000693970">
    <property type="component" value="Unassembled WGS sequence"/>
</dbReference>
<organism evidence="2 3">
    <name type="scientific">Nitzschia inconspicua</name>
    <dbReference type="NCBI Taxonomy" id="303405"/>
    <lineage>
        <taxon>Eukaryota</taxon>
        <taxon>Sar</taxon>
        <taxon>Stramenopiles</taxon>
        <taxon>Ochrophyta</taxon>
        <taxon>Bacillariophyta</taxon>
        <taxon>Bacillariophyceae</taxon>
        <taxon>Bacillariophycidae</taxon>
        <taxon>Bacillariales</taxon>
        <taxon>Bacillariaceae</taxon>
        <taxon>Nitzschia</taxon>
    </lineage>
</organism>
<evidence type="ECO:0000313" key="2">
    <source>
        <dbReference type="EMBL" id="KAG7374920.1"/>
    </source>
</evidence>
<comment type="caution">
    <text evidence="2">The sequence shown here is derived from an EMBL/GenBank/DDBJ whole genome shotgun (WGS) entry which is preliminary data.</text>
</comment>